<dbReference type="AlphaFoldDB" id="A0AAV8XUL0"/>
<proteinExistence type="predicted"/>
<evidence type="ECO:0000256" key="1">
    <source>
        <dbReference type="SAM" id="MobiDB-lite"/>
    </source>
</evidence>
<comment type="caution">
    <text evidence="2">The sequence shown here is derived from an EMBL/GenBank/DDBJ whole genome shotgun (WGS) entry which is preliminary data.</text>
</comment>
<gene>
    <name evidence="2" type="ORF">NQ318_007897</name>
</gene>
<accession>A0AAV8XUL0</accession>
<reference evidence="2" key="1">
    <citation type="journal article" date="2023" name="Insect Mol. Biol.">
        <title>Genome sequencing provides insights into the evolution of gene families encoding plant cell wall-degrading enzymes in longhorned beetles.</title>
        <authorList>
            <person name="Shin N.R."/>
            <person name="Okamura Y."/>
            <person name="Kirsch R."/>
            <person name="Pauchet Y."/>
        </authorList>
    </citation>
    <scope>NUCLEOTIDE SEQUENCE</scope>
    <source>
        <strain evidence="2">AMC_N1</strain>
    </source>
</reference>
<name>A0AAV8XUL0_9CUCU</name>
<organism evidence="2 3">
    <name type="scientific">Aromia moschata</name>
    <dbReference type="NCBI Taxonomy" id="1265417"/>
    <lineage>
        <taxon>Eukaryota</taxon>
        <taxon>Metazoa</taxon>
        <taxon>Ecdysozoa</taxon>
        <taxon>Arthropoda</taxon>
        <taxon>Hexapoda</taxon>
        <taxon>Insecta</taxon>
        <taxon>Pterygota</taxon>
        <taxon>Neoptera</taxon>
        <taxon>Endopterygota</taxon>
        <taxon>Coleoptera</taxon>
        <taxon>Polyphaga</taxon>
        <taxon>Cucujiformia</taxon>
        <taxon>Chrysomeloidea</taxon>
        <taxon>Cerambycidae</taxon>
        <taxon>Cerambycinae</taxon>
        <taxon>Callichromatini</taxon>
        <taxon>Aromia</taxon>
    </lineage>
</organism>
<evidence type="ECO:0000313" key="2">
    <source>
        <dbReference type="EMBL" id="KAJ8942730.1"/>
    </source>
</evidence>
<sequence>MEGDDSLSSDDEPLSQRHQATSPAMSEKEQQEAQTWQGRDINEHSKKTEQLKKLKKNTSTAKVKKLPKEMTNKGKQTGARMKKQRKKNANDTEKEETYCGICGESYEEINGKPSEDWIMCNRYKNWSHEASTAYEGKGTFTCNGCE</sequence>
<feature type="compositionally biased region" description="Acidic residues" evidence="1">
    <location>
        <begin position="1"/>
        <end position="13"/>
    </location>
</feature>
<keyword evidence="3" id="KW-1185">Reference proteome</keyword>
<feature type="compositionally biased region" description="Basic and acidic residues" evidence="1">
    <location>
        <begin position="40"/>
        <end position="52"/>
    </location>
</feature>
<evidence type="ECO:0000313" key="3">
    <source>
        <dbReference type="Proteomes" id="UP001162162"/>
    </source>
</evidence>
<dbReference type="EMBL" id="JAPWTK010000315">
    <property type="protein sequence ID" value="KAJ8942730.1"/>
    <property type="molecule type" value="Genomic_DNA"/>
</dbReference>
<dbReference type="Proteomes" id="UP001162162">
    <property type="component" value="Unassembled WGS sequence"/>
</dbReference>
<feature type="region of interest" description="Disordered" evidence="1">
    <location>
        <begin position="1"/>
        <end position="94"/>
    </location>
</feature>
<protein>
    <submittedName>
        <fullName evidence="2">Uncharacterized protein</fullName>
    </submittedName>
</protein>